<dbReference type="GO" id="GO:0015949">
    <property type="term" value="P:nucleobase-containing small molecule interconversion"/>
    <property type="evidence" value="ECO:0007669"/>
    <property type="project" value="TreeGrafter"/>
</dbReference>
<comment type="caution">
    <text evidence="3">The sequence shown here is derived from an EMBL/GenBank/DDBJ whole genome shotgun (WGS) entry which is preliminary data.</text>
</comment>
<dbReference type="GO" id="GO:0006229">
    <property type="term" value="P:dUTP biosynthetic process"/>
    <property type="evidence" value="ECO:0007669"/>
    <property type="project" value="InterPro"/>
</dbReference>
<dbReference type="GO" id="GO:0008829">
    <property type="term" value="F:dCTP deaminase activity"/>
    <property type="evidence" value="ECO:0007669"/>
    <property type="project" value="InterPro"/>
</dbReference>
<dbReference type="NCBIfam" id="TIGR02274">
    <property type="entry name" value="dCTP_deam"/>
    <property type="match status" value="1"/>
</dbReference>
<dbReference type="AlphaFoldDB" id="A0A0F9Y1I1"/>
<keyword evidence="1" id="KW-0378">Hydrolase</keyword>
<dbReference type="CDD" id="cd07557">
    <property type="entry name" value="trimeric_dUTPase"/>
    <property type="match status" value="1"/>
</dbReference>
<keyword evidence="2" id="KW-0546">Nucleotide metabolism</keyword>
<dbReference type="Gene3D" id="2.70.40.10">
    <property type="match status" value="1"/>
</dbReference>
<dbReference type="InterPro" id="IPR011962">
    <property type="entry name" value="dCTP_deaminase"/>
</dbReference>
<dbReference type="InterPro" id="IPR036157">
    <property type="entry name" value="dUTPase-like_sf"/>
</dbReference>
<evidence type="ECO:0000313" key="3">
    <source>
        <dbReference type="EMBL" id="KKN98553.1"/>
    </source>
</evidence>
<proteinExistence type="predicted"/>
<protein>
    <recommendedName>
        <fullName evidence="4">dUTPase-like domain-containing protein</fullName>
    </recommendedName>
</protein>
<dbReference type="Pfam" id="PF22769">
    <property type="entry name" value="DCD"/>
    <property type="match status" value="1"/>
</dbReference>
<sequence length="187" mass="20806">MALSATKLREEVKAGRILIDPFNDANINPNSYDLTLGDTLLVYNYPEGSTIDPRKETPTKEIKIPDVGYDLKPGVLYLGHTVERAGSDMWEPQINGKSSIGRIGLLVHVTAGFGDVGFNQHWTLEIVDLHITRKYKIRLTPGMKICQIAFNEVIKADSEGETPDVLYRGKYAKSDGVVASRSHEDFE</sequence>
<reference evidence="3" key="1">
    <citation type="journal article" date="2015" name="Nature">
        <title>Complex archaea that bridge the gap between prokaryotes and eukaryotes.</title>
        <authorList>
            <person name="Spang A."/>
            <person name="Saw J.H."/>
            <person name="Jorgensen S.L."/>
            <person name="Zaremba-Niedzwiedzka K."/>
            <person name="Martijn J."/>
            <person name="Lind A.E."/>
            <person name="van Eijk R."/>
            <person name="Schleper C."/>
            <person name="Guy L."/>
            <person name="Ettema T.J."/>
        </authorList>
    </citation>
    <scope>NUCLEOTIDE SEQUENCE</scope>
</reference>
<evidence type="ECO:0000256" key="2">
    <source>
        <dbReference type="ARBA" id="ARBA00023080"/>
    </source>
</evidence>
<organism evidence="3">
    <name type="scientific">marine sediment metagenome</name>
    <dbReference type="NCBI Taxonomy" id="412755"/>
    <lineage>
        <taxon>unclassified sequences</taxon>
        <taxon>metagenomes</taxon>
        <taxon>ecological metagenomes</taxon>
    </lineage>
</organism>
<dbReference type="PANTHER" id="PTHR42680">
    <property type="entry name" value="DCTP DEAMINASE"/>
    <property type="match status" value="1"/>
</dbReference>
<accession>A0A0F9Y1I1</accession>
<dbReference type="SUPFAM" id="SSF51283">
    <property type="entry name" value="dUTPase-like"/>
    <property type="match status" value="1"/>
</dbReference>
<dbReference type="PANTHER" id="PTHR42680:SF3">
    <property type="entry name" value="DCTP DEAMINASE"/>
    <property type="match status" value="1"/>
</dbReference>
<gene>
    <name evidence="3" type="ORF">LCGC14_0146650</name>
</gene>
<dbReference type="EMBL" id="LAZR01000051">
    <property type="protein sequence ID" value="KKN98553.1"/>
    <property type="molecule type" value="Genomic_DNA"/>
</dbReference>
<evidence type="ECO:0000256" key="1">
    <source>
        <dbReference type="ARBA" id="ARBA00022801"/>
    </source>
</evidence>
<name>A0A0F9Y1I1_9ZZZZ</name>
<evidence type="ECO:0008006" key="4">
    <source>
        <dbReference type="Google" id="ProtNLM"/>
    </source>
</evidence>
<dbReference type="InterPro" id="IPR033704">
    <property type="entry name" value="dUTPase_trimeric"/>
</dbReference>